<evidence type="ECO:0000256" key="4">
    <source>
        <dbReference type="ARBA" id="ARBA00022679"/>
    </source>
</evidence>
<sequence>MDAIALMKELDAQVVLVVNDSTPIGSFSAKEVVDVVSKKIDLNETKVAEVMKELPLVFKKSHLPNISSLISFFNNAKTDFCVVVNDENHLLGLISSYRLLQILNNPILYQSVSQLQEQIDSLRSENHDLRDYSQKQIDQIQAEFQDLKTSLITTISHELRTPLTTISFSAGLLESYSQRISDDKKRTHFQRIRVGIQQMTELLNDILIIEKAESGKLIPHPVLVNLKEFCANLIAEIQLTTDKHNLIFTCPSSFPDTRLDEYLISQILTNLISNAIKYSQAGGDIKIDLTCEDDRVILAIKDSGIGIPKLDIKRLFEPFHRGSNVGNISGTGLGLSLVKKAVDLQLGEIRVESEEGIGTTCTVILPSKLEE</sequence>
<dbReference type="PANTHER" id="PTHR43711">
    <property type="entry name" value="TWO-COMPONENT HISTIDINE KINASE"/>
    <property type="match status" value="1"/>
</dbReference>
<dbReference type="InterPro" id="IPR036890">
    <property type="entry name" value="HATPase_C_sf"/>
</dbReference>
<dbReference type="InterPro" id="IPR036097">
    <property type="entry name" value="HisK_dim/P_sf"/>
</dbReference>
<evidence type="ECO:0000256" key="6">
    <source>
        <dbReference type="ARBA" id="ARBA00023012"/>
    </source>
</evidence>
<dbReference type="InterPro" id="IPR003594">
    <property type="entry name" value="HATPase_dom"/>
</dbReference>
<dbReference type="SUPFAM" id="SSF55874">
    <property type="entry name" value="ATPase domain of HSP90 chaperone/DNA topoisomerase II/histidine kinase"/>
    <property type="match status" value="1"/>
</dbReference>
<dbReference type="InterPro" id="IPR004358">
    <property type="entry name" value="Sig_transdc_His_kin-like_C"/>
</dbReference>
<dbReference type="InterPro" id="IPR005467">
    <property type="entry name" value="His_kinase_dom"/>
</dbReference>
<dbReference type="Pfam" id="PF02518">
    <property type="entry name" value="HATPase_c"/>
    <property type="match status" value="1"/>
</dbReference>
<dbReference type="InterPro" id="IPR003661">
    <property type="entry name" value="HisK_dim/P_dom"/>
</dbReference>
<dbReference type="SMART" id="SM00388">
    <property type="entry name" value="HisKA"/>
    <property type="match status" value="1"/>
</dbReference>
<dbReference type="PROSITE" id="PS50109">
    <property type="entry name" value="HIS_KIN"/>
    <property type="match status" value="1"/>
</dbReference>
<protein>
    <recommendedName>
        <fullName evidence="2">histidine kinase</fullName>
        <ecNumber evidence="2">2.7.13.3</ecNumber>
    </recommendedName>
</protein>
<comment type="catalytic activity">
    <reaction evidence="1">
        <text>ATP + protein L-histidine = ADP + protein N-phospho-L-histidine.</text>
        <dbReference type="EC" id="2.7.13.3"/>
    </reaction>
</comment>
<dbReference type="Pfam" id="PF00512">
    <property type="entry name" value="HisKA"/>
    <property type="match status" value="1"/>
</dbReference>
<name>A0A5M3T336_LIMPL</name>
<dbReference type="EC" id="2.7.13.3" evidence="2"/>
<proteinExistence type="predicted"/>
<evidence type="ECO:0000256" key="1">
    <source>
        <dbReference type="ARBA" id="ARBA00000085"/>
    </source>
</evidence>
<gene>
    <name evidence="8" type="ORF">NIES46_10510</name>
</gene>
<reference evidence="8 9" key="1">
    <citation type="journal article" date="2019" name="J Genomics">
        <title>The Draft Genome of a Hydrogen-producing Cyanobacterium, Arthrospira platensis NIES-46.</title>
        <authorList>
            <person name="Suzuki S."/>
            <person name="Yamaguchi H."/>
            <person name="Kawachi M."/>
        </authorList>
    </citation>
    <scope>NUCLEOTIDE SEQUENCE [LARGE SCALE GENOMIC DNA]</scope>
    <source>
        <strain evidence="8 9">NIES-46</strain>
    </source>
</reference>
<dbReference type="InterPro" id="IPR050736">
    <property type="entry name" value="Sensor_HK_Regulatory"/>
</dbReference>
<dbReference type="InterPro" id="IPR046342">
    <property type="entry name" value="CBS_dom_sf"/>
</dbReference>
<feature type="domain" description="Histidine kinase" evidence="7">
    <location>
        <begin position="154"/>
        <end position="369"/>
    </location>
</feature>
<dbReference type="CDD" id="cd00082">
    <property type="entry name" value="HisKA"/>
    <property type="match status" value="1"/>
</dbReference>
<dbReference type="SUPFAM" id="SSF47384">
    <property type="entry name" value="Homodimeric domain of signal transducing histidine kinase"/>
    <property type="match status" value="1"/>
</dbReference>
<dbReference type="Gene3D" id="1.10.287.130">
    <property type="match status" value="1"/>
</dbReference>
<evidence type="ECO:0000259" key="7">
    <source>
        <dbReference type="PROSITE" id="PS50109"/>
    </source>
</evidence>
<keyword evidence="5 8" id="KW-0418">Kinase</keyword>
<dbReference type="PRINTS" id="PR00344">
    <property type="entry name" value="BCTRLSENSOR"/>
</dbReference>
<dbReference type="SMART" id="SM00387">
    <property type="entry name" value="HATPase_c"/>
    <property type="match status" value="1"/>
</dbReference>
<evidence type="ECO:0000256" key="3">
    <source>
        <dbReference type="ARBA" id="ARBA00022553"/>
    </source>
</evidence>
<keyword evidence="3" id="KW-0597">Phosphoprotein</keyword>
<dbReference type="CDD" id="cd00075">
    <property type="entry name" value="HATPase"/>
    <property type="match status" value="1"/>
</dbReference>
<keyword evidence="6" id="KW-0902">Two-component regulatory system</keyword>
<dbReference type="PANTHER" id="PTHR43711:SF26">
    <property type="entry name" value="SENSOR HISTIDINE KINASE RCSC"/>
    <property type="match status" value="1"/>
</dbReference>
<dbReference type="Proteomes" id="UP000326169">
    <property type="component" value="Unassembled WGS sequence"/>
</dbReference>
<dbReference type="Gene3D" id="3.30.565.10">
    <property type="entry name" value="Histidine kinase-like ATPase, C-terminal domain"/>
    <property type="match status" value="1"/>
</dbReference>
<dbReference type="SUPFAM" id="SSF54631">
    <property type="entry name" value="CBS-domain pair"/>
    <property type="match status" value="1"/>
</dbReference>
<evidence type="ECO:0000313" key="9">
    <source>
        <dbReference type="Proteomes" id="UP000326169"/>
    </source>
</evidence>
<evidence type="ECO:0000256" key="2">
    <source>
        <dbReference type="ARBA" id="ARBA00012438"/>
    </source>
</evidence>
<keyword evidence="4" id="KW-0808">Transferase</keyword>
<organism evidence="8 9">
    <name type="scientific">Limnospira platensis NIES-46</name>
    <dbReference type="NCBI Taxonomy" id="1236695"/>
    <lineage>
        <taxon>Bacteria</taxon>
        <taxon>Bacillati</taxon>
        <taxon>Cyanobacteriota</taxon>
        <taxon>Cyanophyceae</taxon>
        <taxon>Oscillatoriophycideae</taxon>
        <taxon>Oscillatoriales</taxon>
        <taxon>Sirenicapillariaceae</taxon>
        <taxon>Limnospira</taxon>
    </lineage>
</organism>
<evidence type="ECO:0000256" key="5">
    <source>
        <dbReference type="ARBA" id="ARBA00022777"/>
    </source>
</evidence>
<dbReference type="Gene3D" id="3.10.580.10">
    <property type="entry name" value="CBS-domain"/>
    <property type="match status" value="1"/>
</dbReference>
<keyword evidence="9" id="KW-1185">Reference proteome</keyword>
<dbReference type="GO" id="GO:0016301">
    <property type="term" value="F:kinase activity"/>
    <property type="evidence" value="ECO:0007669"/>
    <property type="project" value="UniProtKB-KW"/>
</dbReference>
<accession>A0A5M3T336</accession>
<dbReference type="EMBL" id="BIMW01000058">
    <property type="protein sequence ID" value="GCE93002.1"/>
    <property type="molecule type" value="Genomic_DNA"/>
</dbReference>
<evidence type="ECO:0000313" key="8">
    <source>
        <dbReference type="EMBL" id="GCE93002.1"/>
    </source>
</evidence>
<comment type="caution">
    <text evidence="8">The sequence shown here is derived from an EMBL/GenBank/DDBJ whole genome shotgun (WGS) entry which is preliminary data.</text>
</comment>